<organism evidence="1 2">
    <name type="scientific">Litoreibacter albidus</name>
    <dbReference type="NCBI Taxonomy" id="670155"/>
    <lineage>
        <taxon>Bacteria</taxon>
        <taxon>Pseudomonadati</taxon>
        <taxon>Pseudomonadota</taxon>
        <taxon>Alphaproteobacteria</taxon>
        <taxon>Rhodobacterales</taxon>
        <taxon>Roseobacteraceae</taxon>
        <taxon>Litoreibacter</taxon>
    </lineage>
</organism>
<dbReference type="RefSeq" id="WP_089948777.1">
    <property type="nucleotide sequence ID" value="NZ_FNOI01000010.1"/>
</dbReference>
<sequence>MKYLLIALTALSFSACKEDVVQDTAALPLTAEAVGHYCQMELLEHGGPKAQAHLAGLPGAPLFFSQVRDVVAYTRMPEQSHDVLAIWVNDMGAAGATWDAPGARNWITAEDAIYVVGGRAIGGMGAPEIVPFARQVDATEFAKANGGAVMRLAEIPDSAVLAPVTLDGDATDDDFNNRLRALSRTSGG</sequence>
<dbReference type="PANTHER" id="PTHR41247">
    <property type="entry name" value="HTH-TYPE TRANSCRIPTIONAL REPRESSOR YCNK"/>
    <property type="match status" value="1"/>
</dbReference>
<dbReference type="AlphaFoldDB" id="A0A1H3D7B9"/>
<accession>A0A1H3D7B9</accession>
<dbReference type="InterPro" id="IPR008719">
    <property type="entry name" value="N2O_reductase_NosL"/>
</dbReference>
<protein>
    <submittedName>
        <fullName evidence="1">Copper chaperone NosL</fullName>
    </submittedName>
</protein>
<keyword evidence="2" id="KW-1185">Reference proteome</keyword>
<dbReference type="PROSITE" id="PS51257">
    <property type="entry name" value="PROKAR_LIPOPROTEIN"/>
    <property type="match status" value="1"/>
</dbReference>
<dbReference type="PANTHER" id="PTHR41247:SF1">
    <property type="entry name" value="HTH-TYPE TRANSCRIPTIONAL REPRESSOR YCNK"/>
    <property type="match status" value="1"/>
</dbReference>
<dbReference type="Pfam" id="PF05573">
    <property type="entry name" value="NosL"/>
    <property type="match status" value="1"/>
</dbReference>
<dbReference type="Gene3D" id="3.30.70.2060">
    <property type="match status" value="1"/>
</dbReference>
<dbReference type="Proteomes" id="UP000199441">
    <property type="component" value="Unassembled WGS sequence"/>
</dbReference>
<dbReference type="Gene3D" id="3.30.70.2050">
    <property type="match status" value="1"/>
</dbReference>
<name>A0A1H3D7B9_9RHOB</name>
<proteinExistence type="predicted"/>
<gene>
    <name evidence="1" type="ORF">SAMN04488001_0032</name>
</gene>
<reference evidence="2" key="1">
    <citation type="submission" date="2016-10" db="EMBL/GenBank/DDBJ databases">
        <authorList>
            <person name="Varghese N."/>
            <person name="Submissions S."/>
        </authorList>
    </citation>
    <scope>NUCLEOTIDE SEQUENCE [LARGE SCALE GENOMIC DNA]</scope>
    <source>
        <strain evidence="2">DSM 26922</strain>
    </source>
</reference>
<evidence type="ECO:0000313" key="2">
    <source>
        <dbReference type="Proteomes" id="UP000199441"/>
    </source>
</evidence>
<dbReference type="SUPFAM" id="SSF160387">
    <property type="entry name" value="NosL/MerB-like"/>
    <property type="match status" value="1"/>
</dbReference>
<dbReference type="STRING" id="670155.SAMN04488001_0032"/>
<evidence type="ECO:0000313" key="1">
    <source>
        <dbReference type="EMBL" id="SDX61644.1"/>
    </source>
</evidence>
<dbReference type="EMBL" id="FNOI01000010">
    <property type="protein sequence ID" value="SDX61644.1"/>
    <property type="molecule type" value="Genomic_DNA"/>
</dbReference>
<dbReference type="OrthoDB" id="7354657at2"/>